<evidence type="ECO:0000256" key="7">
    <source>
        <dbReference type="ARBA" id="ARBA00048819"/>
    </source>
</evidence>
<dbReference type="KEGG" id="lho:LOOC260_106370"/>
<dbReference type="UniPathway" id="UPA00142">
    <property type="reaction ID" value="UER00209"/>
</dbReference>
<accession>A0A0A1GW00</accession>
<keyword evidence="5" id="KW-0547">Nucleotide-binding</keyword>
<evidence type="ECO:0000313" key="12">
    <source>
        <dbReference type="Proteomes" id="UP000031620"/>
    </source>
</evidence>
<evidence type="ECO:0000256" key="1">
    <source>
        <dbReference type="ARBA" id="ARBA00005006"/>
    </source>
</evidence>
<dbReference type="GO" id="GO:0006750">
    <property type="term" value="P:glutathione biosynthetic process"/>
    <property type="evidence" value="ECO:0007669"/>
    <property type="project" value="UniProtKB-UniPathway"/>
</dbReference>
<comment type="similarity">
    <text evidence="8">Belongs to the glutamate--cysteine ligase type 1 family.</text>
</comment>
<proteinExistence type="inferred from homology"/>
<dbReference type="Pfam" id="PF04262">
    <property type="entry name" value="Glu_cys_ligase"/>
    <property type="match status" value="1"/>
</dbReference>
<comment type="catalytic activity">
    <reaction evidence="7 9">
        <text>L-cysteine + L-glutamate + ATP = gamma-L-glutamyl-L-cysteine + ADP + phosphate + H(+)</text>
        <dbReference type="Rhea" id="RHEA:13285"/>
        <dbReference type="ChEBI" id="CHEBI:15378"/>
        <dbReference type="ChEBI" id="CHEBI:29985"/>
        <dbReference type="ChEBI" id="CHEBI:30616"/>
        <dbReference type="ChEBI" id="CHEBI:35235"/>
        <dbReference type="ChEBI" id="CHEBI:43474"/>
        <dbReference type="ChEBI" id="CHEBI:58173"/>
        <dbReference type="ChEBI" id="CHEBI:456216"/>
        <dbReference type="EC" id="6.3.2.2"/>
    </reaction>
</comment>
<dbReference type="Gene3D" id="3.30.590.20">
    <property type="match status" value="1"/>
</dbReference>
<dbReference type="AlphaFoldDB" id="A0A0A1GW00"/>
<organism evidence="11 12">
    <name type="scientific">Paucilactobacillus hokkaidonensis JCM 18461</name>
    <dbReference type="NCBI Taxonomy" id="1291742"/>
    <lineage>
        <taxon>Bacteria</taxon>
        <taxon>Bacillati</taxon>
        <taxon>Bacillota</taxon>
        <taxon>Bacilli</taxon>
        <taxon>Lactobacillales</taxon>
        <taxon>Lactobacillaceae</taxon>
        <taxon>Paucilactobacillus</taxon>
    </lineage>
</organism>
<dbReference type="EMBL" id="AP014680">
    <property type="protein sequence ID" value="BAP85194.1"/>
    <property type="molecule type" value="Genomic_DNA"/>
</dbReference>
<sequence length="498" mass="57517">MPKRLREQIKQPESISKLFQGLFGIELEEHRILTDGRLSRYPYPSEYASRKTHPYLQSDFTDSMLELVTEPTKGGLQAVKNLKILQQISQEHLKKDERIWPFSMPPKLVDDDLEFAHGNFSRTWYQEYRDYLESKYGIEHEIICGVHVNYSLNEDLIYNLYRSGFDKKYDTPAAFKNAIYFKMAQSFVLNRWFFTYLFGASPLSENKYQKLPADLTMPVRSLRSSSLGYSNTNKEAITYESLTAQVEQMERYVADGTFYSIDEFYGPVRLKGKSDDLREILDQGVDYLEFRAFDLDPLSRAGVSDDTLDLMELFLTYSLVADEPDDMYDSLQIALARNEEVALSDPKQQPKWLPEAAKNVIDKLTKFAHEFEAPKRYLMAVEIANKRVNDVGLTIGSQLASKIEDQSLATYGLKLANDHYAKWLNEQRPLVAIDKEYSKTAQSIIKAAIIMGIHVQLHHGFKLTVGKHHEWFEAQTKIELPHGVESYLKVIFPELTTE</sequence>
<keyword evidence="6" id="KW-0067">ATP-binding</keyword>
<name>A0A0A1GW00_9LACO</name>
<evidence type="ECO:0000259" key="10">
    <source>
        <dbReference type="Pfam" id="PF04262"/>
    </source>
</evidence>
<dbReference type="InterPro" id="IPR006334">
    <property type="entry name" value="Glut_cys_ligase"/>
</dbReference>
<dbReference type="PANTHER" id="PTHR38761:SF1">
    <property type="entry name" value="GLUTAMATE--CYSTEINE LIGASE"/>
    <property type="match status" value="1"/>
</dbReference>
<evidence type="ECO:0000256" key="6">
    <source>
        <dbReference type="ARBA" id="ARBA00022840"/>
    </source>
</evidence>
<evidence type="ECO:0000256" key="9">
    <source>
        <dbReference type="RuleBase" id="RU004391"/>
    </source>
</evidence>
<evidence type="ECO:0000256" key="5">
    <source>
        <dbReference type="ARBA" id="ARBA00022741"/>
    </source>
</evidence>
<dbReference type="GO" id="GO:0046872">
    <property type="term" value="F:metal ion binding"/>
    <property type="evidence" value="ECO:0007669"/>
    <property type="project" value="TreeGrafter"/>
</dbReference>
<dbReference type="RefSeq" id="WP_041092973.1">
    <property type="nucleotide sequence ID" value="NZ_AP014680.1"/>
</dbReference>
<feature type="domain" description="Glutamate--cysteine ligase" evidence="10">
    <location>
        <begin position="8"/>
        <end position="253"/>
    </location>
</feature>
<dbReference type="HOGENOM" id="CLU_020728_2_0_9"/>
<dbReference type="InterPro" id="IPR014746">
    <property type="entry name" value="Gln_synth/guanido_kin_cat_dom"/>
</dbReference>
<dbReference type="PANTHER" id="PTHR38761">
    <property type="entry name" value="GLUTAMATE--CYSTEINE LIGASE"/>
    <property type="match status" value="1"/>
</dbReference>
<keyword evidence="4 8" id="KW-0317">Glutathione biosynthesis</keyword>
<evidence type="ECO:0000256" key="2">
    <source>
        <dbReference type="ARBA" id="ARBA00012220"/>
    </source>
</evidence>
<protein>
    <recommendedName>
        <fullName evidence="2 9">Glutamate--cysteine ligase</fullName>
        <ecNumber evidence="2 9">6.3.2.2</ecNumber>
    </recommendedName>
</protein>
<dbReference type="GO" id="GO:0005524">
    <property type="term" value="F:ATP binding"/>
    <property type="evidence" value="ECO:0007669"/>
    <property type="project" value="UniProtKB-KW"/>
</dbReference>
<gene>
    <name evidence="11" type="ORF">LOOC260_106370</name>
</gene>
<reference evidence="11 12" key="1">
    <citation type="submission" date="2014-11" db="EMBL/GenBank/DDBJ databases">
        <title>Complete genome sequence and analysis of Lactobacillus hokkaidonensis LOOC260T.</title>
        <authorList>
            <person name="Tanizawa Y."/>
            <person name="Tohno M."/>
            <person name="Kaminuma E."/>
            <person name="Nakamura Y."/>
            <person name="Arita M."/>
        </authorList>
    </citation>
    <scope>NUCLEOTIDE SEQUENCE [LARGE SCALE GENOMIC DNA]</scope>
    <source>
        <strain evidence="11 12">LOOC260</strain>
    </source>
</reference>
<evidence type="ECO:0000256" key="3">
    <source>
        <dbReference type="ARBA" id="ARBA00022598"/>
    </source>
</evidence>
<dbReference type="GO" id="GO:0005829">
    <property type="term" value="C:cytosol"/>
    <property type="evidence" value="ECO:0007669"/>
    <property type="project" value="TreeGrafter"/>
</dbReference>
<dbReference type="InterPro" id="IPR007370">
    <property type="entry name" value="Glu_cys_ligase"/>
</dbReference>
<dbReference type="Proteomes" id="UP000031620">
    <property type="component" value="Chromosome"/>
</dbReference>
<evidence type="ECO:0000256" key="8">
    <source>
        <dbReference type="RuleBase" id="RU003544"/>
    </source>
</evidence>
<dbReference type="GO" id="GO:0004357">
    <property type="term" value="F:glutamate-cysteine ligase activity"/>
    <property type="evidence" value="ECO:0007669"/>
    <property type="project" value="UniProtKB-EC"/>
</dbReference>
<evidence type="ECO:0000313" key="11">
    <source>
        <dbReference type="EMBL" id="BAP85194.1"/>
    </source>
</evidence>
<keyword evidence="3 8" id="KW-0436">Ligase</keyword>
<evidence type="ECO:0000256" key="4">
    <source>
        <dbReference type="ARBA" id="ARBA00022684"/>
    </source>
</evidence>
<dbReference type="SUPFAM" id="SSF55931">
    <property type="entry name" value="Glutamine synthetase/guanido kinase"/>
    <property type="match status" value="1"/>
</dbReference>
<comment type="pathway">
    <text evidence="1 9">Sulfur metabolism; glutathione biosynthesis; glutathione from L-cysteine and L-glutamate: step 1/2.</text>
</comment>
<dbReference type="STRING" id="1291742.LOOC260_106370"/>
<dbReference type="EC" id="6.3.2.2" evidence="2 9"/>